<feature type="region of interest" description="Disordered" evidence="16">
    <location>
        <begin position="485"/>
        <end position="534"/>
    </location>
</feature>
<evidence type="ECO:0000256" key="15">
    <source>
        <dbReference type="PROSITE-ProRule" id="PRU00175"/>
    </source>
</evidence>
<comment type="caution">
    <text evidence="19">The sequence shown here is derived from an EMBL/GenBank/DDBJ whole genome shotgun (WGS) entry which is preliminary data.</text>
</comment>
<evidence type="ECO:0000256" key="8">
    <source>
        <dbReference type="ARBA" id="ARBA00022723"/>
    </source>
</evidence>
<feature type="region of interest" description="Disordered" evidence="16">
    <location>
        <begin position="411"/>
        <end position="462"/>
    </location>
</feature>
<evidence type="ECO:0000256" key="11">
    <source>
        <dbReference type="ARBA" id="ARBA00022824"/>
    </source>
</evidence>
<dbReference type="SUPFAM" id="SSF57850">
    <property type="entry name" value="RING/U-box"/>
    <property type="match status" value="1"/>
</dbReference>
<evidence type="ECO:0000256" key="9">
    <source>
        <dbReference type="ARBA" id="ARBA00022771"/>
    </source>
</evidence>
<dbReference type="Pfam" id="PF13639">
    <property type="entry name" value="zf-RING_2"/>
    <property type="match status" value="1"/>
</dbReference>
<dbReference type="PANTHER" id="PTHR22763:SF184">
    <property type="entry name" value="E3 UBIQUITIN-PROTEIN LIGASE SYNOVIOLIN"/>
    <property type="match status" value="1"/>
</dbReference>
<dbReference type="Gene3D" id="3.30.40.10">
    <property type="entry name" value="Zinc/RING finger domain, C3HC4 (zinc finger)"/>
    <property type="match status" value="1"/>
</dbReference>
<keyword evidence="10" id="KW-0833">Ubl conjugation pathway</keyword>
<feature type="transmembrane region" description="Helical" evidence="17">
    <location>
        <begin position="152"/>
        <end position="173"/>
    </location>
</feature>
<evidence type="ECO:0000256" key="12">
    <source>
        <dbReference type="ARBA" id="ARBA00022833"/>
    </source>
</evidence>
<evidence type="ECO:0000256" key="6">
    <source>
        <dbReference type="ARBA" id="ARBA00022679"/>
    </source>
</evidence>
<comment type="catalytic activity">
    <reaction evidence="1">
        <text>S-ubiquitinyl-[E2 ubiquitin-conjugating enzyme]-L-cysteine + [acceptor protein]-L-lysine = [E2 ubiquitin-conjugating enzyme]-L-cysteine + N(6)-ubiquitinyl-[acceptor protein]-L-lysine.</text>
        <dbReference type="EC" id="2.3.2.27"/>
    </reaction>
</comment>
<keyword evidence="14 17" id="KW-0472">Membrane</keyword>
<keyword evidence="6" id="KW-0808">Transferase</keyword>
<dbReference type="OrthoDB" id="7759664at2759"/>
<evidence type="ECO:0000256" key="17">
    <source>
        <dbReference type="SAM" id="Phobius"/>
    </source>
</evidence>
<dbReference type="EC" id="2.3.2.27" evidence="5"/>
<keyword evidence="13 17" id="KW-1133">Transmembrane helix</keyword>
<dbReference type="SMART" id="SM00184">
    <property type="entry name" value="RING"/>
    <property type="match status" value="1"/>
</dbReference>
<evidence type="ECO:0000256" key="10">
    <source>
        <dbReference type="ARBA" id="ARBA00022786"/>
    </source>
</evidence>
<name>A0A9P8QBJ1_WICPI</name>
<dbReference type="InterPro" id="IPR058051">
    <property type="entry name" value="Znf_RING_synoviolin"/>
</dbReference>
<evidence type="ECO:0000313" key="20">
    <source>
        <dbReference type="Proteomes" id="UP000774326"/>
    </source>
</evidence>
<dbReference type="GO" id="GO:0043161">
    <property type="term" value="P:proteasome-mediated ubiquitin-dependent protein catabolic process"/>
    <property type="evidence" value="ECO:0007669"/>
    <property type="project" value="TreeGrafter"/>
</dbReference>
<evidence type="ECO:0000256" key="2">
    <source>
        <dbReference type="ARBA" id="ARBA00004477"/>
    </source>
</evidence>
<dbReference type="GO" id="GO:0008270">
    <property type="term" value="F:zinc ion binding"/>
    <property type="evidence" value="ECO:0007669"/>
    <property type="project" value="UniProtKB-KW"/>
</dbReference>
<feature type="compositionally biased region" description="Low complexity" evidence="16">
    <location>
        <begin position="487"/>
        <end position="508"/>
    </location>
</feature>
<feature type="transmembrane region" description="Helical" evidence="17">
    <location>
        <begin position="179"/>
        <end position="196"/>
    </location>
</feature>
<evidence type="ECO:0000259" key="18">
    <source>
        <dbReference type="PROSITE" id="PS50089"/>
    </source>
</evidence>
<evidence type="ECO:0000256" key="3">
    <source>
        <dbReference type="ARBA" id="ARBA00004906"/>
    </source>
</evidence>
<accession>A0A9P8QBJ1</accession>
<dbReference type="CDD" id="cd16479">
    <property type="entry name" value="RING-H2_synoviolin"/>
    <property type="match status" value="1"/>
</dbReference>
<feature type="compositionally biased region" description="Low complexity" evidence="16">
    <location>
        <begin position="411"/>
        <end position="445"/>
    </location>
</feature>
<dbReference type="GO" id="GO:0036503">
    <property type="term" value="P:ERAD pathway"/>
    <property type="evidence" value="ECO:0007669"/>
    <property type="project" value="TreeGrafter"/>
</dbReference>
<comment type="similarity">
    <text evidence="4">Belongs to the HRD1 family.</text>
</comment>
<proteinExistence type="inferred from homology"/>
<dbReference type="Proteomes" id="UP000774326">
    <property type="component" value="Unassembled WGS sequence"/>
</dbReference>
<comment type="pathway">
    <text evidence="3">Protein modification; protein ubiquitination.</text>
</comment>
<keyword evidence="12" id="KW-0862">Zinc</keyword>
<feature type="domain" description="RING-type" evidence="18">
    <location>
        <begin position="306"/>
        <end position="354"/>
    </location>
</feature>
<dbReference type="InterPro" id="IPR013083">
    <property type="entry name" value="Znf_RING/FYVE/PHD"/>
</dbReference>
<dbReference type="InterPro" id="IPR050731">
    <property type="entry name" value="HRD1_E3_ubiq-ligases"/>
</dbReference>
<keyword evidence="20" id="KW-1185">Reference proteome</keyword>
<evidence type="ECO:0000256" key="7">
    <source>
        <dbReference type="ARBA" id="ARBA00022692"/>
    </source>
</evidence>
<evidence type="ECO:0000256" key="1">
    <source>
        <dbReference type="ARBA" id="ARBA00000900"/>
    </source>
</evidence>
<feature type="compositionally biased region" description="Polar residues" evidence="16">
    <location>
        <begin position="512"/>
        <end position="534"/>
    </location>
</feature>
<dbReference type="InterPro" id="IPR057992">
    <property type="entry name" value="TPR_SYVN1_N"/>
</dbReference>
<feature type="transmembrane region" description="Helical" evidence="17">
    <location>
        <begin position="229"/>
        <end position="250"/>
    </location>
</feature>
<sequence length="601" mass="67338">MNNFPRLSYNAQFVIYLAASTGAAALVLYPLIQSSPNYYSAGIRLTEGFSTVICANWLLSIALALAKVLQIIFFGELRLIEVEHIIDWSRFAVFNSLIALSMFSNEFILIPAILTLFSLFMKVFHWILNDRFDFIFQNATTPRQALLTRNTLVLFFLFYVDYHLAYTCIEYSFGNNPDVYFSFGFEFAVLFLDLTLQTFKIAINCWELNYLQENPDEESMEEKTWYIKIVEIVHTSLTLAIHLFLLYTFLRPYRFPLYLFKDIFSKTFALVKKIGEFQRYNKATKELESKLQDATAEDLNEDNNLCIVCRDDMTVEGIRKGHRFFPKKLQCGHIIHLGCLKGWFERSQVCPMCRAPVFPAANHRARGNFNAAANNNANANANDNANANVNANVNVNTNANANVDVHDNVNLNPATNANHNQNGRRNGGTNHTNANNNNPPAAGPALEHIFPGNSRNMNPQTSREHLLQEGNLPSIVRDRLELLRGNQSQSTPSSSSTASTATGTQDSAIYNLDTSAGEGSSSARVHTTSCSTSSRNTLRLKKSAFIPKDWSLLKLENNGSTVTTSGPQTLLLNDSGDTAEFTISQRDQSTAILENGARSDE</sequence>
<keyword evidence="11" id="KW-0256">Endoplasmic reticulum</keyword>
<keyword evidence="9 15" id="KW-0863">Zinc-finger</keyword>
<comment type="subcellular location">
    <subcellularLocation>
        <location evidence="2">Endoplasmic reticulum membrane</location>
        <topology evidence="2">Multi-pass membrane protein</topology>
    </subcellularLocation>
</comment>
<dbReference type="GO" id="GO:0061630">
    <property type="term" value="F:ubiquitin protein ligase activity"/>
    <property type="evidence" value="ECO:0007669"/>
    <property type="project" value="UniProtKB-EC"/>
</dbReference>
<dbReference type="AlphaFoldDB" id="A0A9P8QBJ1"/>
<dbReference type="GO" id="GO:0005789">
    <property type="term" value="C:endoplasmic reticulum membrane"/>
    <property type="evidence" value="ECO:0007669"/>
    <property type="project" value="UniProtKB-SubCell"/>
</dbReference>
<keyword evidence="8" id="KW-0479">Metal-binding</keyword>
<feature type="transmembrane region" description="Helical" evidence="17">
    <location>
        <begin position="93"/>
        <end position="121"/>
    </location>
</feature>
<dbReference type="PANTHER" id="PTHR22763">
    <property type="entry name" value="RING ZINC FINGER PROTEIN"/>
    <property type="match status" value="1"/>
</dbReference>
<evidence type="ECO:0000256" key="4">
    <source>
        <dbReference type="ARBA" id="ARBA00010089"/>
    </source>
</evidence>
<evidence type="ECO:0000256" key="13">
    <source>
        <dbReference type="ARBA" id="ARBA00022989"/>
    </source>
</evidence>
<gene>
    <name evidence="19" type="ORF">WICPIJ_001125</name>
</gene>
<evidence type="ECO:0000256" key="14">
    <source>
        <dbReference type="ARBA" id="ARBA00023136"/>
    </source>
</evidence>
<protein>
    <recommendedName>
        <fullName evidence="5">RING-type E3 ubiquitin transferase</fullName>
        <ecNumber evidence="5">2.3.2.27</ecNumber>
    </recommendedName>
</protein>
<evidence type="ECO:0000256" key="5">
    <source>
        <dbReference type="ARBA" id="ARBA00012483"/>
    </source>
</evidence>
<evidence type="ECO:0000256" key="16">
    <source>
        <dbReference type="SAM" id="MobiDB-lite"/>
    </source>
</evidence>
<feature type="transmembrane region" description="Helical" evidence="17">
    <location>
        <begin position="53"/>
        <end position="73"/>
    </location>
</feature>
<reference evidence="19" key="1">
    <citation type="journal article" date="2021" name="Open Biol.">
        <title>Shared evolutionary footprints suggest mitochondrial oxidative damage underlies multiple complex I losses in fungi.</title>
        <authorList>
            <person name="Schikora-Tamarit M.A."/>
            <person name="Marcet-Houben M."/>
            <person name="Nosek J."/>
            <person name="Gabaldon T."/>
        </authorList>
    </citation>
    <scope>NUCLEOTIDE SEQUENCE</scope>
    <source>
        <strain evidence="19">CBS2887</strain>
    </source>
</reference>
<keyword evidence="7 17" id="KW-0812">Transmembrane</keyword>
<reference evidence="19" key="2">
    <citation type="submission" date="2021-01" db="EMBL/GenBank/DDBJ databases">
        <authorList>
            <person name="Schikora-Tamarit M.A."/>
        </authorList>
    </citation>
    <scope>NUCLEOTIDE SEQUENCE</scope>
    <source>
        <strain evidence="19">CBS2887</strain>
    </source>
</reference>
<dbReference type="EMBL" id="JAEUBG010000596">
    <property type="protein sequence ID" value="KAH3687908.1"/>
    <property type="molecule type" value="Genomic_DNA"/>
</dbReference>
<organism evidence="19 20">
    <name type="scientific">Wickerhamomyces pijperi</name>
    <name type="common">Yeast</name>
    <name type="synonym">Pichia pijperi</name>
    <dbReference type="NCBI Taxonomy" id="599730"/>
    <lineage>
        <taxon>Eukaryota</taxon>
        <taxon>Fungi</taxon>
        <taxon>Dikarya</taxon>
        <taxon>Ascomycota</taxon>
        <taxon>Saccharomycotina</taxon>
        <taxon>Saccharomycetes</taxon>
        <taxon>Phaffomycetales</taxon>
        <taxon>Wickerhamomycetaceae</taxon>
        <taxon>Wickerhamomyces</taxon>
    </lineage>
</organism>
<feature type="transmembrane region" description="Helical" evidence="17">
    <location>
        <begin position="13"/>
        <end position="32"/>
    </location>
</feature>
<dbReference type="Pfam" id="PF25563">
    <property type="entry name" value="TPR_SYVN1_N"/>
    <property type="match status" value="1"/>
</dbReference>
<dbReference type="PROSITE" id="PS50089">
    <property type="entry name" value="ZF_RING_2"/>
    <property type="match status" value="1"/>
</dbReference>
<dbReference type="InterPro" id="IPR001841">
    <property type="entry name" value="Znf_RING"/>
</dbReference>
<evidence type="ECO:0000313" key="19">
    <source>
        <dbReference type="EMBL" id="KAH3687908.1"/>
    </source>
</evidence>